<organism evidence="3 4">
    <name type="scientific">Kaistia defluvii</name>
    <dbReference type="NCBI Taxonomy" id="410841"/>
    <lineage>
        <taxon>Bacteria</taxon>
        <taxon>Pseudomonadati</taxon>
        <taxon>Pseudomonadota</taxon>
        <taxon>Alphaproteobacteria</taxon>
        <taxon>Hyphomicrobiales</taxon>
        <taxon>Kaistiaceae</taxon>
        <taxon>Kaistia</taxon>
    </lineage>
</organism>
<dbReference type="Gene3D" id="3.40.960.10">
    <property type="entry name" value="VSR Endonuclease"/>
    <property type="match status" value="1"/>
</dbReference>
<evidence type="ECO:0000259" key="2">
    <source>
        <dbReference type="Pfam" id="PF04480"/>
    </source>
</evidence>
<dbReference type="InterPro" id="IPR007569">
    <property type="entry name" value="DUF559"/>
</dbReference>
<dbReference type="EMBL" id="JBEPSM010000001">
    <property type="protein sequence ID" value="MET4633909.1"/>
    <property type="molecule type" value="Genomic_DNA"/>
</dbReference>
<evidence type="ECO:0000256" key="1">
    <source>
        <dbReference type="SAM" id="MobiDB-lite"/>
    </source>
</evidence>
<proteinExistence type="predicted"/>
<gene>
    <name evidence="3" type="ORF">ABIE08_001822</name>
</gene>
<sequence length="138" mass="15815">MRLKTSTAKKLRRDQSDAEKKLWLHVRDRRLEGLKFRRQAPIGTFVADFACVEAMLIVELDGGQHAEEQAGYDTRRTAYLQGLGYRVLRFWNADVLMNTEGVLTEIVRAAREAEQGPHPNPLPEGEGATQRTRREDHE</sequence>
<accession>A0ABV2QY10</accession>
<dbReference type="Proteomes" id="UP001549321">
    <property type="component" value="Unassembled WGS sequence"/>
</dbReference>
<feature type="region of interest" description="Disordered" evidence="1">
    <location>
        <begin position="110"/>
        <end position="138"/>
    </location>
</feature>
<dbReference type="Pfam" id="PF04480">
    <property type="entry name" value="DUF559"/>
    <property type="match status" value="1"/>
</dbReference>
<keyword evidence="4" id="KW-1185">Reference proteome</keyword>
<dbReference type="PANTHER" id="PTHR38590">
    <property type="entry name" value="BLL0828 PROTEIN"/>
    <property type="match status" value="1"/>
</dbReference>
<protein>
    <submittedName>
        <fullName evidence="3">Very-short-patch-repair endonuclease</fullName>
    </submittedName>
</protein>
<keyword evidence="3" id="KW-0255">Endonuclease</keyword>
<dbReference type="CDD" id="cd01038">
    <property type="entry name" value="Endonuclease_DUF559"/>
    <property type="match status" value="1"/>
</dbReference>
<comment type="caution">
    <text evidence="3">The sequence shown here is derived from an EMBL/GenBank/DDBJ whole genome shotgun (WGS) entry which is preliminary data.</text>
</comment>
<name>A0ABV2QY10_9HYPH</name>
<dbReference type="GO" id="GO:0004519">
    <property type="term" value="F:endonuclease activity"/>
    <property type="evidence" value="ECO:0007669"/>
    <property type="project" value="UniProtKB-KW"/>
</dbReference>
<dbReference type="InterPro" id="IPR011335">
    <property type="entry name" value="Restrct_endonuc-II-like"/>
</dbReference>
<dbReference type="PANTHER" id="PTHR38590:SF1">
    <property type="entry name" value="BLL0828 PROTEIN"/>
    <property type="match status" value="1"/>
</dbReference>
<keyword evidence="3" id="KW-0378">Hydrolase</keyword>
<evidence type="ECO:0000313" key="4">
    <source>
        <dbReference type="Proteomes" id="UP001549321"/>
    </source>
</evidence>
<feature type="domain" description="DUF559" evidence="2">
    <location>
        <begin position="5"/>
        <end position="109"/>
    </location>
</feature>
<evidence type="ECO:0000313" key="3">
    <source>
        <dbReference type="EMBL" id="MET4633909.1"/>
    </source>
</evidence>
<dbReference type="InterPro" id="IPR047216">
    <property type="entry name" value="Endonuclease_DUF559_bact"/>
</dbReference>
<dbReference type="SUPFAM" id="SSF52980">
    <property type="entry name" value="Restriction endonuclease-like"/>
    <property type="match status" value="1"/>
</dbReference>
<reference evidence="3 4" key="1">
    <citation type="submission" date="2024-06" db="EMBL/GenBank/DDBJ databases">
        <title>Sorghum-associated microbial communities from plants grown in Nebraska, USA.</title>
        <authorList>
            <person name="Schachtman D."/>
        </authorList>
    </citation>
    <scope>NUCLEOTIDE SEQUENCE [LARGE SCALE GENOMIC DNA]</scope>
    <source>
        <strain evidence="3 4">3207</strain>
    </source>
</reference>
<keyword evidence="3" id="KW-0540">Nuclease</keyword>